<comment type="similarity">
    <text evidence="1 2">Belongs to the enoyl-CoA hydratase/isomerase family.</text>
</comment>
<keyword evidence="3" id="KW-0413">Isomerase</keyword>
<protein>
    <submittedName>
        <fullName evidence="3">2-(1,2-epoxy-1,2-dihydrophenyl)acetyl-CoA isomerase PaaG</fullName>
        <ecNumber evidence="3">5.3.3.18</ecNumber>
    </submittedName>
</protein>
<evidence type="ECO:0000313" key="3">
    <source>
        <dbReference type="EMBL" id="UUX49986.1"/>
    </source>
</evidence>
<dbReference type="InterPro" id="IPR014748">
    <property type="entry name" value="Enoyl-CoA_hydra_C"/>
</dbReference>
<dbReference type="Pfam" id="PF00378">
    <property type="entry name" value="ECH_1"/>
    <property type="match status" value="1"/>
</dbReference>
<dbReference type="Gene3D" id="3.90.226.10">
    <property type="entry name" value="2-enoyl-CoA Hydratase, Chain A, domain 1"/>
    <property type="match status" value="1"/>
</dbReference>
<dbReference type="RefSeq" id="WP_257768931.1">
    <property type="nucleotide sequence ID" value="NZ_CP102480.1"/>
</dbReference>
<gene>
    <name evidence="3" type="primary">paaG</name>
    <name evidence="3" type="ORF">NUH88_21680</name>
</gene>
<dbReference type="EC" id="5.3.3.18" evidence="3"/>
<dbReference type="InterPro" id="IPR001753">
    <property type="entry name" value="Enoyl-CoA_hydra/iso"/>
</dbReference>
<dbReference type="KEGG" id="naci:NUH88_21680"/>
<dbReference type="SUPFAM" id="SSF52096">
    <property type="entry name" value="ClpP/crotonase"/>
    <property type="match status" value="1"/>
</dbReference>
<proteinExistence type="inferred from homology"/>
<dbReference type="AlphaFoldDB" id="A0A9J7ASZ7"/>
<reference evidence="3" key="1">
    <citation type="submission" date="2022-08" db="EMBL/GenBank/DDBJ databases">
        <title>Nisaea acidiphila sp. nov., isolated from a marine algal debris and emended description of the genus Nisaea Urios et al. 2008.</title>
        <authorList>
            <person name="Kwon K."/>
        </authorList>
    </citation>
    <scope>NUCLEOTIDE SEQUENCE</scope>
    <source>
        <strain evidence="3">MEBiC11861</strain>
    </source>
</reference>
<dbReference type="PROSITE" id="PS00166">
    <property type="entry name" value="ENOYL_COA_HYDRATASE"/>
    <property type="match status" value="1"/>
</dbReference>
<sequence length="263" mass="28262">MSYETLLFSVENAIARLTLNRPDRINAITAQMHEELRDVFSQLEKPDSARCVIVTGAGRGFCSGQDLADRKAADPSERRDLSQSIQQNYNPLVKRMAALPIPIISAVNGVAAGAGASLALAADIVLAGHNTKFVQAFVNIGLVPDAGGTYVLPRRVGLAKALGMTLTGTPITGKQAADWGLIWKSVEDESLMAEAEALAKTLAGKAPIALASIKKIMRASLENGFAEQLDMEAEFQRHCGYTDDYQEGIASFLEKRAPDFKGR</sequence>
<accession>A0A9J7ASZ7</accession>
<dbReference type="PANTHER" id="PTHR43459:SF1">
    <property type="entry name" value="EG:BACN32G11.4 PROTEIN"/>
    <property type="match status" value="1"/>
</dbReference>
<dbReference type="PANTHER" id="PTHR43459">
    <property type="entry name" value="ENOYL-COA HYDRATASE"/>
    <property type="match status" value="1"/>
</dbReference>
<dbReference type="GO" id="GO:0016853">
    <property type="term" value="F:isomerase activity"/>
    <property type="evidence" value="ECO:0007669"/>
    <property type="project" value="UniProtKB-KW"/>
</dbReference>
<dbReference type="Proteomes" id="UP001060336">
    <property type="component" value="Chromosome"/>
</dbReference>
<evidence type="ECO:0000313" key="4">
    <source>
        <dbReference type="Proteomes" id="UP001060336"/>
    </source>
</evidence>
<keyword evidence="4" id="KW-1185">Reference proteome</keyword>
<dbReference type="CDD" id="cd06558">
    <property type="entry name" value="crotonase-like"/>
    <property type="match status" value="1"/>
</dbReference>
<organism evidence="3 4">
    <name type="scientific">Nisaea acidiphila</name>
    <dbReference type="NCBI Taxonomy" id="1862145"/>
    <lineage>
        <taxon>Bacteria</taxon>
        <taxon>Pseudomonadati</taxon>
        <taxon>Pseudomonadota</taxon>
        <taxon>Alphaproteobacteria</taxon>
        <taxon>Rhodospirillales</taxon>
        <taxon>Thalassobaculaceae</taxon>
        <taxon>Nisaea</taxon>
    </lineage>
</organism>
<dbReference type="Gene3D" id="1.10.12.10">
    <property type="entry name" value="Lyase 2-enoyl-coa Hydratase, Chain A, domain 2"/>
    <property type="match status" value="1"/>
</dbReference>
<dbReference type="InterPro" id="IPR018376">
    <property type="entry name" value="Enoyl-CoA_hyd/isom_CS"/>
</dbReference>
<dbReference type="EMBL" id="CP102480">
    <property type="protein sequence ID" value="UUX49986.1"/>
    <property type="molecule type" value="Genomic_DNA"/>
</dbReference>
<evidence type="ECO:0000256" key="2">
    <source>
        <dbReference type="RuleBase" id="RU003707"/>
    </source>
</evidence>
<dbReference type="InterPro" id="IPR029045">
    <property type="entry name" value="ClpP/crotonase-like_dom_sf"/>
</dbReference>
<evidence type="ECO:0000256" key="1">
    <source>
        <dbReference type="ARBA" id="ARBA00005254"/>
    </source>
</evidence>
<name>A0A9J7ASZ7_9PROT</name>